<feature type="signal peptide" evidence="1">
    <location>
        <begin position="1"/>
        <end position="19"/>
    </location>
</feature>
<dbReference type="EMBL" id="GL379788">
    <property type="protein sequence ID" value="EGT40655.1"/>
    <property type="molecule type" value="Genomic_DNA"/>
</dbReference>
<gene>
    <name evidence="2" type="ORF">CAEBREN_17734</name>
</gene>
<keyword evidence="3" id="KW-1185">Reference proteome</keyword>
<name>G0MAB6_CAEBE</name>
<reference evidence="3" key="1">
    <citation type="submission" date="2011-07" db="EMBL/GenBank/DDBJ databases">
        <authorList>
            <consortium name="Caenorhabditis brenneri Sequencing and Analysis Consortium"/>
            <person name="Wilson R.K."/>
        </authorList>
    </citation>
    <scope>NUCLEOTIDE SEQUENCE [LARGE SCALE GENOMIC DNA]</scope>
    <source>
        <strain evidence="3">PB2801</strain>
    </source>
</reference>
<proteinExistence type="predicted"/>
<dbReference type="AlphaFoldDB" id="G0MAB6"/>
<dbReference type="HOGENOM" id="CLU_1116583_0_0_1"/>
<dbReference type="FunCoup" id="G0MAB6">
    <property type="interactions" value="373"/>
</dbReference>
<evidence type="ECO:0000313" key="2">
    <source>
        <dbReference type="EMBL" id="EGT40655.1"/>
    </source>
</evidence>
<keyword evidence="1" id="KW-0732">Signal</keyword>
<dbReference type="eggNOG" id="ENOG502TIZW">
    <property type="taxonomic scope" value="Eukaryota"/>
</dbReference>
<dbReference type="InParanoid" id="G0MAB6"/>
<dbReference type="Proteomes" id="UP000008068">
    <property type="component" value="Unassembled WGS sequence"/>
</dbReference>
<evidence type="ECO:0000313" key="3">
    <source>
        <dbReference type="Proteomes" id="UP000008068"/>
    </source>
</evidence>
<organism evidence="3">
    <name type="scientific">Caenorhabditis brenneri</name>
    <name type="common">Nematode worm</name>
    <dbReference type="NCBI Taxonomy" id="135651"/>
    <lineage>
        <taxon>Eukaryota</taxon>
        <taxon>Metazoa</taxon>
        <taxon>Ecdysozoa</taxon>
        <taxon>Nematoda</taxon>
        <taxon>Chromadorea</taxon>
        <taxon>Rhabditida</taxon>
        <taxon>Rhabditina</taxon>
        <taxon>Rhabditomorpha</taxon>
        <taxon>Rhabditoidea</taxon>
        <taxon>Rhabditidae</taxon>
        <taxon>Peloderinae</taxon>
        <taxon>Caenorhabditis</taxon>
    </lineage>
</organism>
<accession>G0MAB6</accession>
<protein>
    <submittedName>
        <fullName evidence="2">Uncharacterized protein</fullName>
    </submittedName>
</protein>
<sequence>MLVFWLLAPMVLLLNGVASLEETQDPHAADDICTIPNTCLTSHKGCPIEEDCTVTYSFNRNSSSLFVTHLRYAEYIILYHHINGERQDEILLCYPYKCFLGVEPKNDTLSVPRIQKKTFYVTDEELDQYLYKFPRIVVPTGKSISYSFRFGTPEQQYIDAPSTPLHFVETSQPITEHSVDETGQDLKSIAKVYDDYNKIERGTAVSDDTLSNSRVKKESTDTVPMTDFQTVWEDRMIFKKEDKKEDANI</sequence>
<dbReference type="OMA" id="CHIIISI"/>
<evidence type="ECO:0000256" key="1">
    <source>
        <dbReference type="SAM" id="SignalP"/>
    </source>
</evidence>
<feature type="chain" id="PRO_5003403225" evidence="1">
    <location>
        <begin position="20"/>
        <end position="249"/>
    </location>
</feature>